<protein>
    <submittedName>
        <fullName evidence="3">Uncharacterized protein</fullName>
    </submittedName>
</protein>
<reference evidence="4" key="1">
    <citation type="submission" date="2016-10" db="EMBL/GenBank/DDBJ databases">
        <authorList>
            <person name="Varghese N."/>
            <person name="Submissions S."/>
        </authorList>
    </citation>
    <scope>NUCLEOTIDE SEQUENCE [LARGE SCALE GENOMIC DNA]</scope>
    <source>
        <strain evidence="4">CGMCC 1.11012</strain>
    </source>
</reference>
<keyword evidence="1" id="KW-0812">Transmembrane</keyword>
<evidence type="ECO:0000313" key="3">
    <source>
        <dbReference type="EMBL" id="SDJ88932.1"/>
    </source>
</evidence>
<dbReference type="RefSeq" id="WP_090716598.1">
    <property type="nucleotide sequence ID" value="NZ_CBCSKY010000027.1"/>
</dbReference>
<evidence type="ECO:0000256" key="1">
    <source>
        <dbReference type="SAM" id="Phobius"/>
    </source>
</evidence>
<sequence>MAHLAGKSLTLWLRAALVPLLLLMTLTASAGAVSNAGPEQYPHIERYEHKMTQPARLHGPLPKSVPILRSAHHGNPLPVPRDTGLPVCFVLLYPLFYYRLKRLLLKPLKYTSNYVKELRSSNF</sequence>
<feature type="transmembrane region" description="Helical" evidence="1">
    <location>
        <begin position="83"/>
        <end position="100"/>
    </location>
</feature>
<proteinExistence type="predicted"/>
<evidence type="ECO:0000256" key="2">
    <source>
        <dbReference type="SAM" id="SignalP"/>
    </source>
</evidence>
<keyword evidence="1" id="KW-1133">Transmembrane helix</keyword>
<dbReference type="OrthoDB" id="2659394at2"/>
<dbReference type="EMBL" id="FNDX01000026">
    <property type="protein sequence ID" value="SDJ88932.1"/>
    <property type="molecule type" value="Genomic_DNA"/>
</dbReference>
<organism evidence="3 4">
    <name type="scientific">Paenibacillus typhae</name>
    <dbReference type="NCBI Taxonomy" id="1174501"/>
    <lineage>
        <taxon>Bacteria</taxon>
        <taxon>Bacillati</taxon>
        <taxon>Bacillota</taxon>
        <taxon>Bacilli</taxon>
        <taxon>Bacillales</taxon>
        <taxon>Paenibacillaceae</taxon>
        <taxon>Paenibacillus</taxon>
    </lineage>
</organism>
<dbReference type="STRING" id="1174501.SAMN05216192_12636"/>
<keyword evidence="1" id="KW-0472">Membrane</keyword>
<accession>A0A1G8XEE2</accession>
<dbReference type="AlphaFoldDB" id="A0A1G8XEE2"/>
<name>A0A1G8XEE2_9BACL</name>
<feature type="signal peptide" evidence="2">
    <location>
        <begin position="1"/>
        <end position="30"/>
    </location>
</feature>
<evidence type="ECO:0000313" key="4">
    <source>
        <dbReference type="Proteomes" id="UP000199050"/>
    </source>
</evidence>
<dbReference type="Proteomes" id="UP000199050">
    <property type="component" value="Unassembled WGS sequence"/>
</dbReference>
<keyword evidence="2" id="KW-0732">Signal</keyword>
<gene>
    <name evidence="3" type="ORF">SAMN05216192_12636</name>
</gene>
<keyword evidence="4" id="KW-1185">Reference proteome</keyword>
<feature type="chain" id="PRO_5039668809" evidence="2">
    <location>
        <begin position="31"/>
        <end position="123"/>
    </location>
</feature>